<name>A0AAJ3H8Q4_9PSED</name>
<dbReference type="Pfam" id="PF11066">
    <property type="entry name" value="DUF2867"/>
    <property type="match status" value="1"/>
</dbReference>
<proteinExistence type="predicted"/>
<comment type="caution">
    <text evidence="1">The sequence shown here is derived from an EMBL/GenBank/DDBJ whole genome shotgun (WGS) entry which is preliminary data.</text>
</comment>
<evidence type="ECO:0000313" key="1">
    <source>
        <dbReference type="EMBL" id="NWD45396.1"/>
    </source>
</evidence>
<accession>A0AAJ3H8Q4</accession>
<reference evidence="1 2" key="1">
    <citation type="submission" date="2020-04" db="EMBL/GenBank/DDBJ databases">
        <title>Molecular characterization of pseudomonads from Agaricus bisporus reveal novel blotch 2 pathogens in Western Europe.</title>
        <authorList>
            <person name="Taparia T."/>
            <person name="Krijger M."/>
            <person name="Haynes E."/>
            <person name="Elpinstone J.G."/>
            <person name="Noble R."/>
            <person name="Van Der Wolf J."/>
        </authorList>
    </citation>
    <scope>NUCLEOTIDE SEQUENCE [LARGE SCALE GENOMIC DNA]</scope>
    <source>
        <strain evidence="1 2">IPO3753</strain>
    </source>
</reference>
<dbReference type="EMBL" id="JACAQR010000047">
    <property type="protein sequence ID" value="NWD45396.1"/>
    <property type="molecule type" value="Genomic_DNA"/>
</dbReference>
<dbReference type="RefSeq" id="WP_177027245.1">
    <property type="nucleotide sequence ID" value="NZ_JACAQR010000047.1"/>
</dbReference>
<protein>
    <submittedName>
        <fullName evidence="1">DUF2867 domain-containing protein</fullName>
    </submittedName>
</protein>
<organism evidence="1 2">
    <name type="scientific">Pseudomonas yamanorum</name>
    <dbReference type="NCBI Taxonomy" id="515393"/>
    <lineage>
        <taxon>Bacteria</taxon>
        <taxon>Pseudomonadati</taxon>
        <taxon>Pseudomonadota</taxon>
        <taxon>Gammaproteobacteria</taxon>
        <taxon>Pseudomonadales</taxon>
        <taxon>Pseudomonadaceae</taxon>
        <taxon>Pseudomonas</taxon>
    </lineage>
</organism>
<evidence type="ECO:0000313" key="2">
    <source>
        <dbReference type="Proteomes" id="UP000546584"/>
    </source>
</evidence>
<gene>
    <name evidence="1" type="ORF">HX826_26295</name>
</gene>
<sequence>MLTTTDVVHTLRAPSELDYYDTRSAPLPIGITALDAWNIMTGEPGPLMKVAFRIRDAISSLFGVKRIGGFSGTLREAVQVGDRLDFFLVERSAPDMLVLTERDRHLDVMICLSIADRVLTITSSVVTHNTYGRLYMLLVGPAHKLIVNAHLRRLKRTLQETAATPGG</sequence>
<dbReference type="InterPro" id="IPR021295">
    <property type="entry name" value="DUF2867"/>
</dbReference>
<dbReference type="Proteomes" id="UP000546584">
    <property type="component" value="Unassembled WGS sequence"/>
</dbReference>
<dbReference type="AlphaFoldDB" id="A0AAJ3H8Q4"/>